<organism evidence="1 2">
    <name type="scientific">Chlamydomonas reinhardtii</name>
    <name type="common">Chlamydomonas smithii</name>
    <dbReference type="NCBI Taxonomy" id="3055"/>
    <lineage>
        <taxon>Eukaryota</taxon>
        <taxon>Viridiplantae</taxon>
        <taxon>Chlorophyta</taxon>
        <taxon>core chlorophytes</taxon>
        <taxon>Chlorophyceae</taxon>
        <taxon>CS clade</taxon>
        <taxon>Chlamydomonadales</taxon>
        <taxon>Chlamydomonadaceae</taxon>
        <taxon>Chlamydomonas</taxon>
    </lineage>
</organism>
<dbReference type="KEGG" id="cre:CHLRE_04g223225v5"/>
<dbReference type="Proteomes" id="UP000006906">
    <property type="component" value="Chromosome 4"/>
</dbReference>
<reference evidence="1 2" key="1">
    <citation type="journal article" date="2007" name="Science">
        <title>The Chlamydomonas genome reveals the evolution of key animal and plant functions.</title>
        <authorList>
            <person name="Merchant S.S."/>
            <person name="Prochnik S.E."/>
            <person name="Vallon O."/>
            <person name="Harris E.H."/>
            <person name="Karpowicz S.J."/>
            <person name="Witman G.B."/>
            <person name="Terry A."/>
            <person name="Salamov A."/>
            <person name="Fritz-Laylin L.K."/>
            <person name="Marechal-Drouard L."/>
            <person name="Marshall W.F."/>
            <person name="Qu L.H."/>
            <person name="Nelson D.R."/>
            <person name="Sanderfoot A.A."/>
            <person name="Spalding M.H."/>
            <person name="Kapitonov V.V."/>
            <person name="Ren Q."/>
            <person name="Ferris P."/>
            <person name="Lindquist E."/>
            <person name="Shapiro H."/>
            <person name="Lucas S.M."/>
            <person name="Grimwood J."/>
            <person name="Schmutz J."/>
            <person name="Cardol P."/>
            <person name="Cerutti H."/>
            <person name="Chanfreau G."/>
            <person name="Chen C.L."/>
            <person name="Cognat V."/>
            <person name="Croft M.T."/>
            <person name="Dent R."/>
            <person name="Dutcher S."/>
            <person name="Fernandez E."/>
            <person name="Fukuzawa H."/>
            <person name="Gonzalez-Ballester D."/>
            <person name="Gonzalez-Halphen D."/>
            <person name="Hallmann A."/>
            <person name="Hanikenne M."/>
            <person name="Hippler M."/>
            <person name="Inwood W."/>
            <person name="Jabbari K."/>
            <person name="Kalanon M."/>
            <person name="Kuras R."/>
            <person name="Lefebvre P.A."/>
            <person name="Lemaire S.D."/>
            <person name="Lobanov A.V."/>
            <person name="Lohr M."/>
            <person name="Manuell A."/>
            <person name="Meier I."/>
            <person name="Mets L."/>
            <person name="Mittag M."/>
            <person name="Mittelmeier T."/>
            <person name="Moroney J.V."/>
            <person name="Moseley J."/>
            <person name="Napoli C."/>
            <person name="Nedelcu A.M."/>
            <person name="Niyogi K."/>
            <person name="Novoselov S.V."/>
            <person name="Paulsen I.T."/>
            <person name="Pazour G."/>
            <person name="Purton S."/>
            <person name="Ral J.P."/>
            <person name="Riano-Pachon D.M."/>
            <person name="Riekhof W."/>
            <person name="Rymarquis L."/>
            <person name="Schroda M."/>
            <person name="Stern D."/>
            <person name="Umen J."/>
            <person name="Willows R."/>
            <person name="Wilson N."/>
            <person name="Zimmer S.L."/>
            <person name="Allmer J."/>
            <person name="Balk J."/>
            <person name="Bisova K."/>
            <person name="Chen C.J."/>
            <person name="Elias M."/>
            <person name="Gendler K."/>
            <person name="Hauser C."/>
            <person name="Lamb M.R."/>
            <person name="Ledford H."/>
            <person name="Long J.C."/>
            <person name="Minagawa J."/>
            <person name="Page M.D."/>
            <person name="Pan J."/>
            <person name="Pootakham W."/>
            <person name="Roje S."/>
            <person name="Rose A."/>
            <person name="Stahlberg E."/>
            <person name="Terauchi A.M."/>
            <person name="Yang P."/>
            <person name="Ball S."/>
            <person name="Bowler C."/>
            <person name="Dieckmann C.L."/>
            <person name="Gladyshev V.N."/>
            <person name="Green P."/>
            <person name="Jorgensen R."/>
            <person name="Mayfield S."/>
            <person name="Mueller-Roeber B."/>
            <person name="Rajamani S."/>
            <person name="Sayre R.T."/>
            <person name="Brokstein P."/>
            <person name="Dubchak I."/>
            <person name="Goodstein D."/>
            <person name="Hornick L."/>
            <person name="Huang Y.W."/>
            <person name="Jhaveri J."/>
            <person name="Luo Y."/>
            <person name="Martinez D."/>
            <person name="Ngau W.C."/>
            <person name="Otillar B."/>
            <person name="Poliakov A."/>
            <person name="Porter A."/>
            <person name="Szajkowski L."/>
            <person name="Werner G."/>
            <person name="Zhou K."/>
            <person name="Grigoriev I.V."/>
            <person name="Rokhsar D.S."/>
            <person name="Grossman A.R."/>
        </authorList>
    </citation>
    <scope>NUCLEOTIDE SEQUENCE [LARGE SCALE GENOMIC DNA]</scope>
    <source>
        <strain evidence="2">CC-503</strain>
    </source>
</reference>
<dbReference type="InParanoid" id="A0A2K3DUD1"/>
<dbReference type="RefSeq" id="XP_042925286.1">
    <property type="nucleotide sequence ID" value="XM_043061934.1"/>
</dbReference>
<accession>A0A2K3DUD1</accession>
<proteinExistence type="predicted"/>
<protein>
    <submittedName>
        <fullName evidence="1">Uncharacterized protein</fullName>
    </submittedName>
</protein>
<dbReference type="GeneID" id="66053252"/>
<evidence type="ECO:0000313" key="2">
    <source>
        <dbReference type="Proteomes" id="UP000006906"/>
    </source>
</evidence>
<sequence>MRTQVWGWAGCVSAAATPTFSRWHLWAEMPSSALQADFCGKASAEKRVPELCLRGCAVRTLANAC</sequence>
<dbReference type="EMBL" id="CM008965">
    <property type="protein sequence ID" value="PNW84150.1"/>
    <property type="molecule type" value="Genomic_DNA"/>
</dbReference>
<name>A0A2K3DUD1_CHLRE</name>
<dbReference type="AlphaFoldDB" id="A0A2K3DUD1"/>
<dbReference type="Gramene" id="PNW84150">
    <property type="protein sequence ID" value="PNW84150"/>
    <property type="gene ID" value="CHLRE_04g223225v5"/>
</dbReference>
<gene>
    <name evidence="1" type="ORF">CHLRE_04g223225v5</name>
</gene>
<keyword evidence="2" id="KW-1185">Reference proteome</keyword>
<evidence type="ECO:0000313" key="1">
    <source>
        <dbReference type="EMBL" id="PNW84150.1"/>
    </source>
</evidence>